<gene>
    <name evidence="2" type="ORF">BDW02DRAFT_564509</name>
</gene>
<proteinExistence type="predicted"/>
<sequence length="262" mass="29097">MGQEPSKPKPGTQLQVIGAGLPRTGTSSFSLALSILLDGPAYHGGTQATLGPPQEMRSWITLLQHWPAKTTSDAAIVNKILKERLDGYVGVTDCPCNGLVPELLELYPDAIVIATVRDPQAWINSMQTVSHAAKLWFLYIVLLPLPTMRHFTAYIEAMGKQWEELYGPQHIDIQHWHTHVAYLERVVPKEKLFWFDVRDGWGPLCEMLGKEVPDVPFPRVNDGKAIEELVRTMVVSGLTRWAGILGTVGAVGVGIWWARAGW</sequence>
<evidence type="ECO:0000256" key="1">
    <source>
        <dbReference type="SAM" id="Phobius"/>
    </source>
</evidence>
<evidence type="ECO:0000313" key="2">
    <source>
        <dbReference type="EMBL" id="KAF1838905.1"/>
    </source>
</evidence>
<dbReference type="PANTHER" id="PTHR36978">
    <property type="entry name" value="P-LOOP CONTAINING NUCLEOTIDE TRIPHOSPHATE HYDROLASE"/>
    <property type="match status" value="1"/>
</dbReference>
<dbReference type="InterPro" id="IPR027417">
    <property type="entry name" value="P-loop_NTPase"/>
</dbReference>
<dbReference type="OrthoDB" id="408152at2759"/>
<dbReference type="InterPro" id="IPR040632">
    <property type="entry name" value="Sulfotransfer_4"/>
</dbReference>
<dbReference type="PANTHER" id="PTHR36978:SF3">
    <property type="entry name" value="P-LOOP CONTAINING NUCLEOSIDE TRIPHOSPHATE HYDROLASE PROTEIN"/>
    <property type="match status" value="1"/>
</dbReference>
<protein>
    <submittedName>
        <fullName evidence="2">Putative NAD dependent epimerase/dehydratase</fullName>
    </submittedName>
</protein>
<reference evidence="2" key="1">
    <citation type="submission" date="2020-01" db="EMBL/GenBank/DDBJ databases">
        <authorList>
            <consortium name="DOE Joint Genome Institute"/>
            <person name="Haridas S."/>
            <person name="Albert R."/>
            <person name="Binder M."/>
            <person name="Bloem J."/>
            <person name="Labutti K."/>
            <person name="Salamov A."/>
            <person name="Andreopoulos B."/>
            <person name="Baker S.E."/>
            <person name="Barry K."/>
            <person name="Bills G."/>
            <person name="Bluhm B.H."/>
            <person name="Cannon C."/>
            <person name="Castanera R."/>
            <person name="Culley D.E."/>
            <person name="Daum C."/>
            <person name="Ezra D."/>
            <person name="Gonzalez J.B."/>
            <person name="Henrissat B."/>
            <person name="Kuo A."/>
            <person name="Liang C."/>
            <person name="Lipzen A."/>
            <person name="Lutzoni F."/>
            <person name="Magnuson J."/>
            <person name="Mondo S."/>
            <person name="Nolan M."/>
            <person name="Ohm R."/>
            <person name="Pangilinan J."/>
            <person name="Park H.-J."/>
            <person name="Ramirez L."/>
            <person name="Alfaro M."/>
            <person name="Sun H."/>
            <person name="Tritt A."/>
            <person name="Yoshinaga Y."/>
            <person name="Zwiers L.-H."/>
            <person name="Turgeon B.G."/>
            <person name="Goodwin S.B."/>
            <person name="Spatafora J.W."/>
            <person name="Crous P.W."/>
            <person name="Grigoriev I.V."/>
        </authorList>
    </citation>
    <scope>NUCLEOTIDE SEQUENCE</scope>
    <source>
        <strain evidence="2">P77</strain>
    </source>
</reference>
<dbReference type="Proteomes" id="UP000800040">
    <property type="component" value="Unassembled WGS sequence"/>
</dbReference>
<keyword evidence="1" id="KW-0472">Membrane</keyword>
<dbReference type="Gene3D" id="3.40.50.300">
    <property type="entry name" value="P-loop containing nucleotide triphosphate hydrolases"/>
    <property type="match status" value="1"/>
</dbReference>
<evidence type="ECO:0000313" key="3">
    <source>
        <dbReference type="Proteomes" id="UP000800040"/>
    </source>
</evidence>
<dbReference type="Pfam" id="PF17784">
    <property type="entry name" value="Sulfotransfer_4"/>
    <property type="match status" value="1"/>
</dbReference>
<name>A0A6A5KKF6_9PLEO</name>
<keyword evidence="1" id="KW-1133">Transmembrane helix</keyword>
<keyword evidence="1" id="KW-0812">Transmembrane</keyword>
<dbReference type="SUPFAM" id="SSF52540">
    <property type="entry name" value="P-loop containing nucleoside triphosphate hydrolases"/>
    <property type="match status" value="1"/>
</dbReference>
<feature type="transmembrane region" description="Helical" evidence="1">
    <location>
        <begin position="241"/>
        <end position="258"/>
    </location>
</feature>
<organism evidence="2 3">
    <name type="scientific">Decorospora gaudefroyi</name>
    <dbReference type="NCBI Taxonomy" id="184978"/>
    <lineage>
        <taxon>Eukaryota</taxon>
        <taxon>Fungi</taxon>
        <taxon>Dikarya</taxon>
        <taxon>Ascomycota</taxon>
        <taxon>Pezizomycotina</taxon>
        <taxon>Dothideomycetes</taxon>
        <taxon>Pleosporomycetidae</taxon>
        <taxon>Pleosporales</taxon>
        <taxon>Pleosporineae</taxon>
        <taxon>Pleosporaceae</taxon>
        <taxon>Decorospora</taxon>
    </lineage>
</organism>
<keyword evidence="3" id="KW-1185">Reference proteome</keyword>
<accession>A0A6A5KKF6</accession>
<dbReference type="AlphaFoldDB" id="A0A6A5KKF6"/>
<dbReference type="EMBL" id="ML975248">
    <property type="protein sequence ID" value="KAF1838905.1"/>
    <property type="molecule type" value="Genomic_DNA"/>
</dbReference>